<gene>
    <name evidence="1" type="ORF">CFP75_23805</name>
</gene>
<dbReference type="Proteomes" id="UP000215563">
    <property type="component" value="Unassembled WGS sequence"/>
</dbReference>
<organism evidence="1 2">
    <name type="scientific">Amycolatopsis alba DSM 44262</name>
    <dbReference type="NCBI Taxonomy" id="1125972"/>
    <lineage>
        <taxon>Bacteria</taxon>
        <taxon>Bacillati</taxon>
        <taxon>Actinomycetota</taxon>
        <taxon>Actinomycetes</taxon>
        <taxon>Pseudonocardiales</taxon>
        <taxon>Pseudonocardiaceae</taxon>
        <taxon>Amycolatopsis</taxon>
    </lineage>
</organism>
<accession>A0A229RLH2</accession>
<sequence length="179" mass="19097">MTYHDGDPTTPHEDLGTPIYDELAGVNASSTEDNLAPARAAEPLTADMSKRVVSAIVLDLFGRIAKIDSGDGWNGGDLVNTFTAWLNEFGIHEDADEASAASALRVPAWLTRSLNAPRADAPTVVIHLRTDHPRPVARVRPYLADMVHELGEHSSVAVFDLAGDQVASIVHVASAAEQP</sequence>
<comment type="caution">
    <text evidence="1">The sequence shown here is derived from an EMBL/GenBank/DDBJ whole genome shotgun (WGS) entry which is preliminary data.</text>
</comment>
<reference evidence="1 2" key="1">
    <citation type="submission" date="2017-07" db="EMBL/GenBank/DDBJ databases">
        <title>Amycolatopsis alba DSM 44262 Genome sequencing and assembly.</title>
        <authorList>
            <person name="Kaur N."/>
            <person name="Mayilraj S."/>
        </authorList>
    </citation>
    <scope>NUCLEOTIDE SEQUENCE [LARGE SCALE GENOMIC DNA]</scope>
    <source>
        <strain evidence="1 2">DSM 44262</strain>
    </source>
</reference>
<keyword evidence="2" id="KW-1185">Reference proteome</keyword>
<proteinExistence type="predicted"/>
<protein>
    <submittedName>
        <fullName evidence="1">Uncharacterized protein</fullName>
    </submittedName>
</protein>
<name>A0A229RLH2_AMYAL</name>
<dbReference type="RefSeq" id="WP_020636229.1">
    <property type="nucleotide sequence ID" value="NZ_KB913032.1"/>
</dbReference>
<evidence type="ECO:0000313" key="1">
    <source>
        <dbReference type="EMBL" id="OXM47512.1"/>
    </source>
</evidence>
<dbReference type="EMBL" id="NMQU01000074">
    <property type="protein sequence ID" value="OXM47512.1"/>
    <property type="molecule type" value="Genomic_DNA"/>
</dbReference>
<dbReference type="AlphaFoldDB" id="A0A229RLH2"/>
<evidence type="ECO:0000313" key="2">
    <source>
        <dbReference type="Proteomes" id="UP000215563"/>
    </source>
</evidence>